<organism evidence="2 4">
    <name type="scientific">Acanthoscelides obtectus</name>
    <name type="common">Bean weevil</name>
    <name type="synonym">Bruchus obtectus</name>
    <dbReference type="NCBI Taxonomy" id="200917"/>
    <lineage>
        <taxon>Eukaryota</taxon>
        <taxon>Metazoa</taxon>
        <taxon>Ecdysozoa</taxon>
        <taxon>Arthropoda</taxon>
        <taxon>Hexapoda</taxon>
        <taxon>Insecta</taxon>
        <taxon>Pterygota</taxon>
        <taxon>Neoptera</taxon>
        <taxon>Endopterygota</taxon>
        <taxon>Coleoptera</taxon>
        <taxon>Polyphaga</taxon>
        <taxon>Cucujiformia</taxon>
        <taxon>Chrysomeloidea</taxon>
        <taxon>Chrysomelidae</taxon>
        <taxon>Bruchinae</taxon>
        <taxon>Bruchini</taxon>
        <taxon>Acanthoscelides</taxon>
    </lineage>
</organism>
<name>A0A9P0Q1Q9_ACAOB</name>
<evidence type="ECO:0000313" key="4">
    <source>
        <dbReference type="Proteomes" id="UP001152888"/>
    </source>
</evidence>
<accession>A0A9P0Q1Q9</accession>
<protein>
    <recommendedName>
        <fullName evidence="1">Nucleoplasmin-like domain-containing protein</fullName>
    </recommendedName>
</protein>
<evidence type="ECO:0000313" key="2">
    <source>
        <dbReference type="EMBL" id="CAH2002530.1"/>
    </source>
</evidence>
<evidence type="ECO:0000313" key="3">
    <source>
        <dbReference type="EMBL" id="CAH2016145.1"/>
    </source>
</evidence>
<dbReference type="Gene3D" id="2.60.120.340">
    <property type="entry name" value="Nucleoplasmin core domain"/>
    <property type="match status" value="1"/>
</dbReference>
<dbReference type="EMBL" id="CAKOFQ010007498">
    <property type="protein sequence ID" value="CAH2002530.1"/>
    <property type="molecule type" value="Genomic_DNA"/>
</dbReference>
<comment type="caution">
    <text evidence="2">The sequence shown here is derived from an EMBL/GenBank/DDBJ whole genome shotgun (WGS) entry which is preliminary data.</text>
</comment>
<reference evidence="2" key="1">
    <citation type="submission" date="2022-03" db="EMBL/GenBank/DDBJ databases">
        <authorList>
            <person name="Sayadi A."/>
        </authorList>
    </citation>
    <scope>NUCLEOTIDE SEQUENCE</scope>
</reference>
<keyword evidence="4" id="KW-1185">Reference proteome</keyword>
<feature type="domain" description="Nucleoplasmin-like" evidence="1">
    <location>
        <begin position="2"/>
        <end position="69"/>
    </location>
</feature>
<sequence length="71" mass="8251">MFWGLIMEPQRRYTQTVKKAFHISMAALDYSTSSEEPAQVMCGYEGRNYLLCTLRKPDVMQCPLDLNFEVP</sequence>
<dbReference type="Pfam" id="PF17800">
    <property type="entry name" value="NPL"/>
    <property type="match status" value="1"/>
</dbReference>
<gene>
    <name evidence="2" type="ORF">ACAOBT_LOCUS26837</name>
    <name evidence="3" type="ORF">ACAOBT_LOCUS35182</name>
</gene>
<evidence type="ECO:0000259" key="1">
    <source>
        <dbReference type="Pfam" id="PF17800"/>
    </source>
</evidence>
<dbReference type="InterPro" id="IPR041232">
    <property type="entry name" value="NPL"/>
</dbReference>
<dbReference type="OrthoDB" id="1902587at2759"/>
<dbReference type="Proteomes" id="UP001152888">
    <property type="component" value="Unassembled WGS sequence"/>
</dbReference>
<proteinExistence type="predicted"/>
<dbReference type="AlphaFoldDB" id="A0A9P0Q1Q9"/>
<dbReference type="EMBL" id="CAKOFQ010008825">
    <property type="protein sequence ID" value="CAH2016145.1"/>
    <property type="molecule type" value="Genomic_DNA"/>
</dbReference>